<reference evidence="3" key="1">
    <citation type="submission" date="2019-07" db="EMBL/GenBank/DDBJ databases">
        <title>Bacillus alkalisoli sp. nov. isolated from saline soil.</title>
        <authorList>
            <person name="Sun J.-Q."/>
            <person name="Xu L."/>
        </authorList>
    </citation>
    <scope>NUCLEOTIDE SEQUENCE [LARGE SCALE GENOMIC DNA]</scope>
    <source>
        <strain evidence="3">M4U3P1</strain>
    </source>
</reference>
<evidence type="ECO:0000313" key="3">
    <source>
        <dbReference type="Proteomes" id="UP000318138"/>
    </source>
</evidence>
<protein>
    <submittedName>
        <fullName evidence="2">Uncharacterized protein</fullName>
    </submittedName>
</protein>
<keyword evidence="1" id="KW-0812">Transmembrane</keyword>
<dbReference type="EMBL" id="CP041372">
    <property type="protein sequence ID" value="QKS70522.1"/>
    <property type="molecule type" value="Genomic_DNA"/>
</dbReference>
<evidence type="ECO:0000313" key="2">
    <source>
        <dbReference type="EMBL" id="QKS70522.1"/>
    </source>
</evidence>
<sequence>MNQKQPKTKVLTGLAMVLVLAPIVFFSAQALLLPLDAFGARVVTTILTTAVVLNGMTLIVFTLFRQR</sequence>
<keyword evidence="3" id="KW-1185">Reference proteome</keyword>
<dbReference type="Proteomes" id="UP000318138">
    <property type="component" value="Chromosome"/>
</dbReference>
<gene>
    <name evidence="2" type="ORF">FLK61_27615</name>
</gene>
<feature type="transmembrane region" description="Helical" evidence="1">
    <location>
        <begin position="38"/>
        <end position="64"/>
    </location>
</feature>
<keyword evidence="1" id="KW-0472">Membrane</keyword>
<dbReference type="KEGG" id="psua:FLK61_27615"/>
<keyword evidence="1" id="KW-1133">Transmembrane helix</keyword>
<evidence type="ECO:0000256" key="1">
    <source>
        <dbReference type="SAM" id="Phobius"/>
    </source>
</evidence>
<feature type="transmembrane region" description="Helical" evidence="1">
    <location>
        <begin position="12"/>
        <end position="32"/>
    </location>
</feature>
<proteinExistence type="predicted"/>
<dbReference type="AlphaFoldDB" id="A0A859FCN9"/>
<organism evidence="2 3">
    <name type="scientific">Paenalkalicoccus suaedae</name>
    <dbReference type="NCBI Taxonomy" id="2592382"/>
    <lineage>
        <taxon>Bacteria</taxon>
        <taxon>Bacillati</taxon>
        <taxon>Bacillota</taxon>
        <taxon>Bacilli</taxon>
        <taxon>Bacillales</taxon>
        <taxon>Bacillaceae</taxon>
        <taxon>Paenalkalicoccus</taxon>
    </lineage>
</organism>
<name>A0A859FCN9_9BACI</name>
<accession>A0A859FCN9</accession>